<dbReference type="EMBL" id="VCLA01000121">
    <property type="protein sequence ID" value="MQT01428.1"/>
    <property type="molecule type" value="Genomic_DNA"/>
</dbReference>
<gene>
    <name evidence="3" type="ORF">FF041_14775</name>
</gene>
<feature type="signal peptide" evidence="2">
    <location>
        <begin position="1"/>
        <end position="30"/>
    </location>
</feature>
<evidence type="ECO:0008006" key="5">
    <source>
        <dbReference type="Google" id="ProtNLM"/>
    </source>
</evidence>
<dbReference type="OrthoDB" id="4332164at2"/>
<feature type="compositionally biased region" description="Low complexity" evidence="1">
    <location>
        <begin position="130"/>
        <end position="140"/>
    </location>
</feature>
<name>A0A646KH13_STRJU</name>
<dbReference type="Proteomes" id="UP000419138">
    <property type="component" value="Unassembled WGS sequence"/>
</dbReference>
<sequence length="263" mass="25494">MSRGRRGTTALAALTATAALCLGGALVAYGGDDGDSDGEGYAAVGPAGPGRVSAVPPKGGIALVPLDDLARRSGPSPTGGAPVATASGPPGAAPASGGADRPAAPGPDDGPARSGTTPSGPAPSGPAPSGPASGTGDPADPGGGPSGVPQSPTGRPGPSPSGPAVLKIGDPVRTPLDRRWCEQVTVEFRNTGDVPATSGTVTFGTHIIGALGVDWATIESAQPLPAPIAARSARTAAYTVCVDAWRVPPGMRVETQDVSAVWR</sequence>
<protein>
    <recommendedName>
        <fullName evidence="5">CBM2 domain-containing protein</fullName>
    </recommendedName>
</protein>
<comment type="caution">
    <text evidence="3">The sequence shown here is derived from an EMBL/GenBank/DDBJ whole genome shotgun (WGS) entry which is preliminary data.</text>
</comment>
<dbReference type="RefSeq" id="WP_153523237.1">
    <property type="nucleotide sequence ID" value="NZ_JBEPDZ010000008.1"/>
</dbReference>
<dbReference type="AlphaFoldDB" id="A0A646KH13"/>
<organism evidence="3 4">
    <name type="scientific">Streptomyces jumonjinensis</name>
    <dbReference type="NCBI Taxonomy" id="1945"/>
    <lineage>
        <taxon>Bacteria</taxon>
        <taxon>Bacillati</taxon>
        <taxon>Actinomycetota</taxon>
        <taxon>Actinomycetes</taxon>
        <taxon>Kitasatosporales</taxon>
        <taxon>Streptomycetaceae</taxon>
        <taxon>Streptomyces</taxon>
    </lineage>
</organism>
<reference evidence="3 4" key="1">
    <citation type="submission" date="2019-05" db="EMBL/GenBank/DDBJ databases">
        <title>Comparative genomics and metabolomics analyses of clavulanic acid producing Streptomyces species provides insight into specialized metabolism and evolution of beta-lactam biosynthetic gene clusters.</title>
        <authorList>
            <person name="Moore M.A."/>
            <person name="Cruz-Morales P."/>
            <person name="Barona Gomez F."/>
            <person name="Kapil T."/>
        </authorList>
    </citation>
    <scope>NUCLEOTIDE SEQUENCE [LARGE SCALE GENOMIC DNA]</scope>
    <source>
        <strain evidence="3 4">NRRL 5741</strain>
    </source>
</reference>
<feature type="compositionally biased region" description="Low complexity" evidence="1">
    <location>
        <begin position="78"/>
        <end position="119"/>
    </location>
</feature>
<feature type="region of interest" description="Disordered" evidence="1">
    <location>
        <begin position="34"/>
        <end position="166"/>
    </location>
</feature>
<feature type="chain" id="PRO_5038896350" description="CBM2 domain-containing protein" evidence="2">
    <location>
        <begin position="31"/>
        <end position="263"/>
    </location>
</feature>
<proteinExistence type="predicted"/>
<keyword evidence="4" id="KW-1185">Reference proteome</keyword>
<evidence type="ECO:0000256" key="1">
    <source>
        <dbReference type="SAM" id="MobiDB-lite"/>
    </source>
</evidence>
<keyword evidence="2" id="KW-0732">Signal</keyword>
<evidence type="ECO:0000256" key="2">
    <source>
        <dbReference type="SAM" id="SignalP"/>
    </source>
</evidence>
<evidence type="ECO:0000313" key="4">
    <source>
        <dbReference type="Proteomes" id="UP000419138"/>
    </source>
</evidence>
<accession>A0A646KH13</accession>
<feature type="compositionally biased region" description="Pro residues" evidence="1">
    <location>
        <begin position="120"/>
        <end position="129"/>
    </location>
</feature>
<evidence type="ECO:0000313" key="3">
    <source>
        <dbReference type="EMBL" id="MQT01428.1"/>
    </source>
</evidence>